<dbReference type="GeneID" id="41957899"/>
<dbReference type="RefSeq" id="XP_030984963.1">
    <property type="nucleotide sequence ID" value="XM_031122988.1"/>
</dbReference>
<dbReference type="PANTHER" id="PTHR37539:SF1">
    <property type="entry name" value="ER-BOUND OXYGENASE MPAB_MPAB'_RUBBER OXYGENASE CATALYTIC DOMAIN-CONTAINING PROTEIN"/>
    <property type="match status" value="1"/>
</dbReference>
<proteinExistence type="predicted"/>
<name>A0A6P8BCK9_PYRGI</name>
<feature type="domain" description="ER-bound oxygenase mpaB/mpaB'/Rubber oxygenase catalytic" evidence="2">
    <location>
        <begin position="122"/>
        <end position="361"/>
    </location>
</feature>
<organism evidence="3 4">
    <name type="scientific">Pyricularia grisea</name>
    <name type="common">Crabgrass-specific blast fungus</name>
    <name type="synonym">Magnaporthe grisea</name>
    <dbReference type="NCBI Taxonomy" id="148305"/>
    <lineage>
        <taxon>Eukaryota</taxon>
        <taxon>Fungi</taxon>
        <taxon>Dikarya</taxon>
        <taxon>Ascomycota</taxon>
        <taxon>Pezizomycotina</taxon>
        <taxon>Sordariomycetes</taxon>
        <taxon>Sordariomycetidae</taxon>
        <taxon>Magnaporthales</taxon>
        <taxon>Pyriculariaceae</taxon>
        <taxon>Pyricularia</taxon>
    </lineage>
</organism>
<reference evidence="4" key="3">
    <citation type="submission" date="2025-08" db="UniProtKB">
        <authorList>
            <consortium name="RefSeq"/>
        </authorList>
    </citation>
    <scope>IDENTIFICATION</scope>
    <source>
        <strain evidence="4">NI907</strain>
    </source>
</reference>
<reference evidence="4" key="2">
    <citation type="submission" date="2019-10" db="EMBL/GenBank/DDBJ databases">
        <authorList>
            <consortium name="NCBI Genome Project"/>
        </authorList>
    </citation>
    <scope>NUCLEOTIDE SEQUENCE</scope>
    <source>
        <strain evidence="4">NI907</strain>
    </source>
</reference>
<accession>A0A6P8BCK9</accession>
<dbReference type="Proteomes" id="UP000515153">
    <property type="component" value="Unplaced"/>
</dbReference>
<dbReference type="PANTHER" id="PTHR37539">
    <property type="entry name" value="SECRETED PROTEIN-RELATED"/>
    <property type="match status" value="1"/>
</dbReference>
<reference evidence="4" key="1">
    <citation type="journal article" date="2019" name="Mol. Biol. Evol.">
        <title>Blast fungal genomes show frequent chromosomal changes, gene gains and losses, and effector gene turnover.</title>
        <authorList>
            <person name="Gomez Luciano L.B."/>
            <person name="Jason Tsai I."/>
            <person name="Chuma I."/>
            <person name="Tosa Y."/>
            <person name="Chen Y.H."/>
            <person name="Li J.Y."/>
            <person name="Li M.Y."/>
            <person name="Jade Lu M.Y."/>
            <person name="Nakayashiki H."/>
            <person name="Li W.H."/>
        </authorList>
    </citation>
    <scope>NUCLEOTIDE SEQUENCE</scope>
    <source>
        <strain evidence="4">NI907</strain>
    </source>
</reference>
<keyword evidence="1" id="KW-0812">Transmembrane</keyword>
<dbReference type="Pfam" id="PF09995">
    <property type="entry name" value="MPAB_Lcp_cat"/>
    <property type="match status" value="1"/>
</dbReference>
<dbReference type="AlphaFoldDB" id="A0A6P8BCK9"/>
<gene>
    <name evidence="4" type="ORF">PgNI_02931</name>
</gene>
<feature type="transmembrane region" description="Helical" evidence="1">
    <location>
        <begin position="430"/>
        <end position="454"/>
    </location>
</feature>
<dbReference type="OrthoDB" id="6361347at2759"/>
<dbReference type="KEGG" id="pgri:PgNI_02931"/>
<dbReference type="GO" id="GO:0016491">
    <property type="term" value="F:oxidoreductase activity"/>
    <property type="evidence" value="ECO:0007669"/>
    <property type="project" value="InterPro"/>
</dbReference>
<sequence>MGLSTLFKSDEDIRHVGNYTFKWTDSHIPKEVTDPLRYTYDRLGAAAVERIQEIHRRNAAAANEDAQHISRLDLLAVLEANHSTDAILGQLWDEVHTVPPWVDWAQLERGQRFLYRYAMANLMGFALQGFVGENSASQGVVEVLVRTGGFSTRVLLHRLLETFQLLLQVTHSLEFVRPGGEGHRSAVRVRLLHSMVRQRILKIVEARGAEYFDVETLGVPINTLDSLHALTTFACNHAFIQLPLMGITATASEVEDYVALWRYVGYVLGTPTEHFVSASRAKVLMDSLSYHERGLTDSSLVCGHNFVETVKDLEPVNISAGFIEAGSRVLNGDALCDSLGMKRPGLYHYACFRGYCWLVRTLALAQRWSPRLDAKMINFNRATLHSAIIHSKAGLAGGSKLKFKHVPDGTLTGKESSPGKRGKVRFYERVFELFCFVYFVSGLSLLLCGSSLAVKVAWMTLQGVAYT</sequence>
<dbReference type="InterPro" id="IPR018713">
    <property type="entry name" value="MPAB/Lcp_cat_dom"/>
</dbReference>
<evidence type="ECO:0000256" key="1">
    <source>
        <dbReference type="SAM" id="Phobius"/>
    </source>
</evidence>
<dbReference type="InterPro" id="IPR037473">
    <property type="entry name" value="Lcp-like"/>
</dbReference>
<keyword evidence="3" id="KW-1185">Reference proteome</keyword>
<keyword evidence="1" id="KW-1133">Transmembrane helix</keyword>
<keyword evidence="1" id="KW-0472">Membrane</keyword>
<evidence type="ECO:0000259" key="2">
    <source>
        <dbReference type="Pfam" id="PF09995"/>
    </source>
</evidence>
<protein>
    <recommendedName>
        <fullName evidence="2">ER-bound oxygenase mpaB/mpaB'/Rubber oxygenase catalytic domain-containing protein</fullName>
    </recommendedName>
</protein>
<evidence type="ECO:0000313" key="3">
    <source>
        <dbReference type="Proteomes" id="UP000515153"/>
    </source>
</evidence>
<evidence type="ECO:0000313" key="4">
    <source>
        <dbReference type="RefSeq" id="XP_030984963.1"/>
    </source>
</evidence>